<dbReference type="Gene3D" id="3.40.50.720">
    <property type="entry name" value="NAD(P)-binding Rossmann-like Domain"/>
    <property type="match status" value="1"/>
</dbReference>
<dbReference type="RefSeq" id="WP_184330570.1">
    <property type="nucleotide sequence ID" value="NZ_JACHHZ010000002.1"/>
</dbReference>
<feature type="domain" description="CoA-binding" evidence="1">
    <location>
        <begin position="14"/>
        <end position="113"/>
    </location>
</feature>
<sequence length="143" mass="15518">MAFANPPPGDIAALLRAARTIAVVGLSDNPQRPSYEVASTLLDYGYRIIPVNPALAVWEGIRAVPDLDHLSDALGPGEQVDIVDVFRQPQHVPQVVDDCIRLGLPALWLQLGVIDEKAAERARTAGIAVVMDKCIKVERMRMG</sequence>
<evidence type="ECO:0000259" key="1">
    <source>
        <dbReference type="SMART" id="SM00881"/>
    </source>
</evidence>
<dbReference type="InterPro" id="IPR003781">
    <property type="entry name" value="CoA-bd"/>
</dbReference>
<dbReference type="Pfam" id="PF13380">
    <property type="entry name" value="CoA_binding_2"/>
    <property type="match status" value="1"/>
</dbReference>
<dbReference type="InterPro" id="IPR036291">
    <property type="entry name" value="NAD(P)-bd_dom_sf"/>
</dbReference>
<reference evidence="2 3" key="1">
    <citation type="submission" date="2020-08" db="EMBL/GenBank/DDBJ databases">
        <title>Genomic Encyclopedia of Type Strains, Phase IV (KMG-IV): sequencing the most valuable type-strain genomes for metagenomic binning, comparative biology and taxonomic classification.</title>
        <authorList>
            <person name="Goeker M."/>
        </authorList>
    </citation>
    <scope>NUCLEOTIDE SEQUENCE [LARGE SCALE GENOMIC DNA]</scope>
    <source>
        <strain evidence="2 3">DSM 26723</strain>
    </source>
</reference>
<protein>
    <recommendedName>
        <fullName evidence="1">CoA-binding domain-containing protein</fullName>
    </recommendedName>
</protein>
<dbReference type="AlphaFoldDB" id="A0A841HIF6"/>
<dbReference type="SUPFAM" id="SSF51735">
    <property type="entry name" value="NAD(P)-binding Rossmann-fold domains"/>
    <property type="match status" value="1"/>
</dbReference>
<dbReference type="EMBL" id="JACHHZ010000002">
    <property type="protein sequence ID" value="MBB6092787.1"/>
    <property type="molecule type" value="Genomic_DNA"/>
</dbReference>
<name>A0A841HIF6_9GAMM</name>
<evidence type="ECO:0000313" key="2">
    <source>
        <dbReference type="EMBL" id="MBB6092787.1"/>
    </source>
</evidence>
<gene>
    <name evidence="2" type="ORF">HNQ60_001665</name>
</gene>
<dbReference type="Proteomes" id="UP000588068">
    <property type="component" value="Unassembled WGS sequence"/>
</dbReference>
<comment type="caution">
    <text evidence="2">The sequence shown here is derived from an EMBL/GenBank/DDBJ whole genome shotgun (WGS) entry which is preliminary data.</text>
</comment>
<accession>A0A841HIF6</accession>
<dbReference type="PANTHER" id="PTHR33303">
    <property type="entry name" value="CYTOPLASMIC PROTEIN-RELATED"/>
    <property type="match status" value="1"/>
</dbReference>
<dbReference type="SMART" id="SM00881">
    <property type="entry name" value="CoA_binding"/>
    <property type="match status" value="1"/>
</dbReference>
<proteinExistence type="predicted"/>
<evidence type="ECO:0000313" key="3">
    <source>
        <dbReference type="Proteomes" id="UP000588068"/>
    </source>
</evidence>
<organism evidence="2 3">
    <name type="scientific">Povalibacter uvarum</name>
    <dbReference type="NCBI Taxonomy" id="732238"/>
    <lineage>
        <taxon>Bacteria</taxon>
        <taxon>Pseudomonadati</taxon>
        <taxon>Pseudomonadota</taxon>
        <taxon>Gammaproteobacteria</taxon>
        <taxon>Steroidobacterales</taxon>
        <taxon>Steroidobacteraceae</taxon>
        <taxon>Povalibacter</taxon>
    </lineage>
</organism>
<dbReference type="PANTHER" id="PTHR33303:SF2">
    <property type="entry name" value="COA-BINDING DOMAIN-CONTAINING PROTEIN"/>
    <property type="match status" value="1"/>
</dbReference>
<keyword evidence="3" id="KW-1185">Reference proteome</keyword>